<name>A0A0B7FYG5_THACB</name>
<organism evidence="2 3">
    <name type="scientific">Thanatephorus cucumeris (strain AG1-IB / isolate 7/3/14)</name>
    <name type="common">Lettuce bottom rot fungus</name>
    <name type="synonym">Rhizoctonia solani</name>
    <dbReference type="NCBI Taxonomy" id="1108050"/>
    <lineage>
        <taxon>Eukaryota</taxon>
        <taxon>Fungi</taxon>
        <taxon>Dikarya</taxon>
        <taxon>Basidiomycota</taxon>
        <taxon>Agaricomycotina</taxon>
        <taxon>Agaricomycetes</taxon>
        <taxon>Cantharellales</taxon>
        <taxon>Ceratobasidiaceae</taxon>
        <taxon>Rhizoctonia</taxon>
        <taxon>Rhizoctonia solani AG-1</taxon>
    </lineage>
</organism>
<dbReference type="OrthoDB" id="2689033at2759"/>
<evidence type="ECO:0000256" key="1">
    <source>
        <dbReference type="SAM" id="MobiDB-lite"/>
    </source>
</evidence>
<evidence type="ECO:0000313" key="2">
    <source>
        <dbReference type="EMBL" id="CEL62750.1"/>
    </source>
</evidence>
<keyword evidence="3" id="KW-1185">Reference proteome</keyword>
<accession>A0A0B7FYG5</accession>
<gene>
    <name evidence="2" type="ORF">RSOLAG1IB_05108</name>
</gene>
<dbReference type="AlphaFoldDB" id="A0A0B7FYG5"/>
<sequence>MPAARLPVKGKHYDFCVEFLEIQGSLLKCTLCSTKSSVKNEGWRNSQGMKAHVSTERHKLALTEARRRTKFGIPPPPPPPCPTPWANPNPHPRLSETTYNSIAQHGPAYESNSDSDSDSDSGSGSGSGFEISAPTSRACFGRYISSAADGIHLEQDPALNEATTETDEGFLESILNEDVLRGLDETPAWEPDNTVEATHPHADKDTYPWPDHTHYLTHMLFRSPELRFSRSQQREILRWANSCGMDGVPSLYSLDKCDQLLKECVGNPTRRFTSSCGNVYFMNSVRSAVQQDMSNPQVRNLMQFYPSDGEGEINEIWDGEKLAHGLTPEQLTPMVVVGDSHYFVNELCELEDGNVFLPEMFVRRQGSIWARGYDVECRQVDGTIHLSASQVRILRPTSSFRSNCIDICGGNMDIFKYDGVSSALNSA</sequence>
<feature type="region of interest" description="Disordered" evidence="1">
    <location>
        <begin position="185"/>
        <end position="206"/>
    </location>
</feature>
<evidence type="ECO:0000313" key="3">
    <source>
        <dbReference type="Proteomes" id="UP000059188"/>
    </source>
</evidence>
<dbReference type="STRING" id="1108050.A0A0B7FYG5"/>
<reference evidence="2 3" key="1">
    <citation type="submission" date="2014-11" db="EMBL/GenBank/DDBJ databases">
        <authorList>
            <person name="Wibberg Daniel"/>
        </authorList>
    </citation>
    <scope>NUCLEOTIDE SEQUENCE [LARGE SCALE GENOMIC DNA]</scope>
    <source>
        <strain evidence="2">Rhizoctonia solani AG1-IB 7/3/14</strain>
    </source>
</reference>
<feature type="region of interest" description="Disordered" evidence="1">
    <location>
        <begin position="67"/>
        <end position="131"/>
    </location>
</feature>
<proteinExistence type="predicted"/>
<dbReference type="EMBL" id="LN679106">
    <property type="protein sequence ID" value="CEL62750.1"/>
    <property type="molecule type" value="Genomic_DNA"/>
</dbReference>
<dbReference type="Proteomes" id="UP000059188">
    <property type="component" value="Unassembled WGS sequence"/>
</dbReference>
<protein>
    <submittedName>
        <fullName evidence="2">Uncharacterized protein</fullName>
    </submittedName>
</protein>
<feature type="compositionally biased region" description="Pro residues" evidence="1">
    <location>
        <begin position="73"/>
        <end position="91"/>
    </location>
</feature>